<feature type="compositionally biased region" description="Basic and acidic residues" evidence="1">
    <location>
        <begin position="491"/>
        <end position="500"/>
    </location>
</feature>
<evidence type="ECO:0000313" key="3">
    <source>
        <dbReference type="EMBL" id="WVZ83287.1"/>
    </source>
</evidence>
<feature type="domain" description="Transposase-associated" evidence="2">
    <location>
        <begin position="3"/>
        <end position="76"/>
    </location>
</feature>
<feature type="region of interest" description="Disordered" evidence="1">
    <location>
        <begin position="432"/>
        <end position="520"/>
    </location>
</feature>
<keyword evidence="4" id="KW-1185">Reference proteome</keyword>
<proteinExistence type="predicted"/>
<evidence type="ECO:0000313" key="4">
    <source>
        <dbReference type="Proteomes" id="UP001341281"/>
    </source>
</evidence>
<evidence type="ECO:0000259" key="2">
    <source>
        <dbReference type="Pfam" id="PF13963"/>
    </source>
</evidence>
<evidence type="ECO:0000256" key="1">
    <source>
        <dbReference type="SAM" id="MobiDB-lite"/>
    </source>
</evidence>
<dbReference type="Pfam" id="PF02992">
    <property type="entry name" value="Transposase_21"/>
    <property type="match status" value="1"/>
</dbReference>
<dbReference type="AlphaFoldDB" id="A0AAQ3U3M0"/>
<dbReference type="Proteomes" id="UP001341281">
    <property type="component" value="Chromosome 07"/>
</dbReference>
<feature type="compositionally biased region" description="Basic and acidic residues" evidence="1">
    <location>
        <begin position="508"/>
        <end position="520"/>
    </location>
</feature>
<dbReference type="PANTHER" id="PTHR10775">
    <property type="entry name" value="OS08G0208400 PROTEIN"/>
    <property type="match status" value="1"/>
</dbReference>
<name>A0AAQ3U3M0_PASNO</name>
<dbReference type="InterPro" id="IPR029480">
    <property type="entry name" value="Transpos_assoc"/>
</dbReference>
<reference evidence="3 4" key="1">
    <citation type="submission" date="2024-02" db="EMBL/GenBank/DDBJ databases">
        <title>High-quality chromosome-scale genome assembly of Pensacola bahiagrass (Paspalum notatum Flugge var. saurae).</title>
        <authorList>
            <person name="Vega J.M."/>
            <person name="Podio M."/>
            <person name="Orjuela J."/>
            <person name="Siena L.A."/>
            <person name="Pessino S.C."/>
            <person name="Combes M.C."/>
            <person name="Mariac C."/>
            <person name="Albertini E."/>
            <person name="Pupilli F."/>
            <person name="Ortiz J.P.A."/>
            <person name="Leblanc O."/>
        </authorList>
    </citation>
    <scope>NUCLEOTIDE SEQUENCE [LARGE SCALE GENOMIC DNA]</scope>
    <source>
        <strain evidence="3">R1</strain>
        <tissue evidence="3">Leaf</tissue>
    </source>
</reference>
<protein>
    <recommendedName>
        <fullName evidence="2">Transposase-associated domain-containing protein</fullName>
    </recommendedName>
</protein>
<dbReference type="InterPro" id="IPR004242">
    <property type="entry name" value="Transposase_21"/>
</dbReference>
<organism evidence="3 4">
    <name type="scientific">Paspalum notatum var. saurae</name>
    <dbReference type="NCBI Taxonomy" id="547442"/>
    <lineage>
        <taxon>Eukaryota</taxon>
        <taxon>Viridiplantae</taxon>
        <taxon>Streptophyta</taxon>
        <taxon>Embryophyta</taxon>
        <taxon>Tracheophyta</taxon>
        <taxon>Spermatophyta</taxon>
        <taxon>Magnoliopsida</taxon>
        <taxon>Liliopsida</taxon>
        <taxon>Poales</taxon>
        <taxon>Poaceae</taxon>
        <taxon>PACMAD clade</taxon>
        <taxon>Panicoideae</taxon>
        <taxon>Andropogonodae</taxon>
        <taxon>Paspaleae</taxon>
        <taxon>Paspalinae</taxon>
        <taxon>Paspalum</taxon>
    </lineage>
</organism>
<gene>
    <name evidence="3" type="ORF">U9M48_030453</name>
</gene>
<dbReference type="PANTHER" id="PTHR10775:SF185">
    <property type="entry name" value="OS08G0208400 PROTEIN"/>
    <property type="match status" value="1"/>
</dbReference>
<dbReference type="EMBL" id="CP144751">
    <property type="protein sequence ID" value="WVZ83287.1"/>
    <property type="molecule type" value="Genomic_DNA"/>
</dbReference>
<sequence>MDRQWMYKDRRSVQFLDGMVVFIVMAKKCKKLSGFISCPCIDCKNEKEYSSSRALHRHLLRRGFMSGYVCWTKYGELGVLEGENEEEDGNIDFAQYNSFADTLIGDADDEGNTDALAQMLHDAKEDCDNERDWKKLERMLEDHRTFLYPDCKEDHKKLRSTLELLWWKASNGLEVQKIHKCPNKCILYRGDYHELESCPVCKASRYKIKRDDPRDVEGEPPRKRVPAMVMWYFPIIPRLRLLFRNKEHSKIFGGTKKNQDDMLSHPVDGSQWRKIDRTYPEFIEDARNRRLCLSMDGMNSFSEMSNSHCTWPTTLCIYNLPPCLCVKRKFIMMPALIQGPKQSGNDTNVYLQPLVEKLLLLWTEGVCMWDVHKIEAFDPRALLFVTINDWPALTKLSRQSNKGFKACVHCLYDTDSTYLKHCMKVVYVGESARHRSPNNDPPSRGSRPPPKNPTKPQTHRIPPSRKTSKSSQKKTISKSKRKCPYEETQEETEKAVKSYVKEQLAPKPPEKPQKIDPKVKQHFKMMMEPHEEPRLSDYER</sequence>
<accession>A0AAQ3U3M0</accession>
<feature type="compositionally biased region" description="Basic residues" evidence="1">
    <location>
        <begin position="462"/>
        <end position="482"/>
    </location>
</feature>
<dbReference type="Pfam" id="PF13963">
    <property type="entry name" value="Transpos_assoc"/>
    <property type="match status" value="1"/>
</dbReference>